<sequence length="772" mass="83468">MGCGASKATILSEAPVSSNPDEFFAYQGTGPWHACRADSVIPPRLAKSGAASKNQCPPATLQELLKKAAEEKGDKPAMKVERPLPALLSDGSAPPVLEDGQWKVWTYKQYYDESRKAARSFVKLGFEAFDTLAIWGFNAPEWMLSALAAGFAGGKVGGLYPTDTPETAAFKIVHSGASIVVFEDQSKLDRLLPALTQRLEGLAETSNETKQGDLMQSADGPSRIKAFVAYGFDPGNYTVKLKGSSIPVLGWSSLLAMADSVEEDVIETRLKAVEPGHCAVLVYTSGTTGEPKAVMLSHDCMVFETRTVLGMARAHMGLCAKAEQERVLSYLPLSHVAGKMVDICFPFMATATTPAWVTTYFARPYDLKAGSLGDRLRAARPTIFLGVPLVWEKVADKLRAIGATTKGLKKKIATWAKEKGMANSKACLLGGDGVAPFAYGVADKVVLKKIKEKLGLDCLKFGATGAAPIRVDTLQYFGSLGITINEVYGMSESCAACTVSTDRAHVWGSCGFQLPGVEVKAFKVDPTDVNKKEECPRAPSMDAAEDTYQGELCFRGRSIMMGYLAQPDLGIEHVREIEKKTAETIDREGWLHSGDKGMITKAGMVKITGRYKEIIIGAGGENIAPVPIEDHIKGHCDGINEVMMIGDKRKYNVALVTLKAVGANGETPGTDDLDAGARRVNPSVTKISEAIKDATWIEAVSAALKSANGNGKVCPNNAFKIQKFMILPRNFSEEQGFLTPTKKLKRAIVENAFKKQIEMMYNSSEMYVQYDE</sequence>
<evidence type="ECO:0000313" key="5">
    <source>
        <dbReference type="EMBL" id="CAE7431911.1"/>
    </source>
</evidence>
<organism evidence="5 6">
    <name type="scientific">Symbiodinium necroappetens</name>
    <dbReference type="NCBI Taxonomy" id="1628268"/>
    <lineage>
        <taxon>Eukaryota</taxon>
        <taxon>Sar</taxon>
        <taxon>Alveolata</taxon>
        <taxon>Dinophyceae</taxon>
        <taxon>Suessiales</taxon>
        <taxon>Symbiodiniaceae</taxon>
        <taxon>Symbiodinium</taxon>
    </lineage>
</organism>
<reference evidence="5" key="1">
    <citation type="submission" date="2021-02" db="EMBL/GenBank/DDBJ databases">
        <authorList>
            <person name="Dougan E. K."/>
            <person name="Rhodes N."/>
            <person name="Thang M."/>
            <person name="Chan C."/>
        </authorList>
    </citation>
    <scope>NUCLEOTIDE SEQUENCE</scope>
</reference>
<comment type="caution">
    <text evidence="5">The sequence shown here is derived from an EMBL/GenBank/DDBJ whole genome shotgun (WGS) entry which is preliminary data.</text>
</comment>
<dbReference type="InterPro" id="IPR042099">
    <property type="entry name" value="ANL_N_sf"/>
</dbReference>
<evidence type="ECO:0000259" key="4">
    <source>
        <dbReference type="Pfam" id="PF00501"/>
    </source>
</evidence>
<protein>
    <submittedName>
        <fullName evidence="5">ACSBG2 protein</fullName>
    </submittedName>
</protein>
<dbReference type="GO" id="GO:0005783">
    <property type="term" value="C:endoplasmic reticulum"/>
    <property type="evidence" value="ECO:0007669"/>
    <property type="project" value="TreeGrafter"/>
</dbReference>
<keyword evidence="6" id="KW-1185">Reference proteome</keyword>
<dbReference type="GO" id="GO:0004467">
    <property type="term" value="F:long-chain fatty acid-CoA ligase activity"/>
    <property type="evidence" value="ECO:0007669"/>
    <property type="project" value="TreeGrafter"/>
</dbReference>
<accession>A0A812REG1</accession>
<dbReference type="PANTHER" id="PTHR43272:SF32">
    <property type="entry name" value="AMP-DEPENDENT SYNTHETASE_LIGASE DOMAIN-CONTAINING PROTEIN"/>
    <property type="match status" value="1"/>
</dbReference>
<dbReference type="Gene3D" id="3.40.50.12780">
    <property type="entry name" value="N-terminal domain of ligase-like"/>
    <property type="match status" value="1"/>
</dbReference>
<name>A0A812REG1_9DINO</name>
<dbReference type="AlphaFoldDB" id="A0A812REG1"/>
<dbReference type="PANTHER" id="PTHR43272">
    <property type="entry name" value="LONG-CHAIN-FATTY-ACID--COA LIGASE"/>
    <property type="match status" value="1"/>
</dbReference>
<evidence type="ECO:0000256" key="3">
    <source>
        <dbReference type="ARBA" id="ARBA00023098"/>
    </source>
</evidence>
<dbReference type="Pfam" id="PF00501">
    <property type="entry name" value="AMP-binding"/>
    <property type="match status" value="1"/>
</dbReference>
<dbReference type="Pfam" id="PF23562">
    <property type="entry name" value="AMP-binding_C_3"/>
    <property type="match status" value="1"/>
</dbReference>
<keyword evidence="1" id="KW-0436">Ligase</keyword>
<dbReference type="PROSITE" id="PS00455">
    <property type="entry name" value="AMP_BINDING"/>
    <property type="match status" value="1"/>
</dbReference>
<keyword evidence="3" id="KW-0443">Lipid metabolism</keyword>
<dbReference type="OrthoDB" id="3633556at2759"/>
<feature type="domain" description="AMP-dependent synthetase/ligase" evidence="4">
    <location>
        <begin position="68"/>
        <end position="564"/>
    </location>
</feature>
<evidence type="ECO:0000256" key="1">
    <source>
        <dbReference type="ARBA" id="ARBA00022598"/>
    </source>
</evidence>
<keyword evidence="2" id="KW-0276">Fatty acid metabolism</keyword>
<evidence type="ECO:0000313" key="6">
    <source>
        <dbReference type="Proteomes" id="UP000601435"/>
    </source>
</evidence>
<dbReference type="EMBL" id="CAJNJA010018809">
    <property type="protein sequence ID" value="CAE7431911.1"/>
    <property type="molecule type" value="Genomic_DNA"/>
</dbReference>
<proteinExistence type="predicted"/>
<dbReference type="Proteomes" id="UP000601435">
    <property type="component" value="Unassembled WGS sequence"/>
</dbReference>
<dbReference type="GO" id="GO:0016020">
    <property type="term" value="C:membrane"/>
    <property type="evidence" value="ECO:0007669"/>
    <property type="project" value="TreeGrafter"/>
</dbReference>
<dbReference type="InterPro" id="IPR020845">
    <property type="entry name" value="AMP-binding_CS"/>
</dbReference>
<gene>
    <name evidence="5" type="primary">ACSBG2</name>
    <name evidence="5" type="ORF">SNEC2469_LOCUS11859</name>
</gene>
<dbReference type="SUPFAM" id="SSF56801">
    <property type="entry name" value="Acetyl-CoA synthetase-like"/>
    <property type="match status" value="1"/>
</dbReference>
<evidence type="ECO:0000256" key="2">
    <source>
        <dbReference type="ARBA" id="ARBA00022832"/>
    </source>
</evidence>
<dbReference type="InterPro" id="IPR000873">
    <property type="entry name" value="AMP-dep_synth/lig_dom"/>
</dbReference>